<proteinExistence type="predicted"/>
<keyword evidence="1" id="KW-0732">Signal</keyword>
<name>A0AAV9MRS4_9EURO</name>
<protein>
    <recommendedName>
        <fullName evidence="2">DUF7492 domain-containing protein</fullName>
    </recommendedName>
</protein>
<dbReference type="EMBL" id="JAVRRD010000069">
    <property type="protein sequence ID" value="KAK5042908.1"/>
    <property type="molecule type" value="Genomic_DNA"/>
</dbReference>
<gene>
    <name evidence="3" type="ORF">LTR84_012024</name>
</gene>
<dbReference type="Proteomes" id="UP001358417">
    <property type="component" value="Unassembled WGS sequence"/>
</dbReference>
<feature type="signal peptide" evidence="1">
    <location>
        <begin position="1"/>
        <end position="17"/>
    </location>
</feature>
<evidence type="ECO:0000313" key="3">
    <source>
        <dbReference type="EMBL" id="KAK5042908.1"/>
    </source>
</evidence>
<dbReference type="GeneID" id="89980171"/>
<dbReference type="Pfam" id="PF24320">
    <property type="entry name" value="DUF7492"/>
    <property type="match status" value="1"/>
</dbReference>
<sequence length="257" mass="28425">MFFKIIVVFGILGQISCHTWIEQLSLVDQDGQPTGDPGFIRGYVPRIAPNFIDDDNTNLLPQAPSLTFQDSDWMCKPTQVKGNQTNGAVLNAQQGDRVLLRYLENGHITQPSIPPNKPSSGQVFVYATTQPQDNDKFTAIHGQWTPDGTGGDQRGFLLNTTSFDDGRCFQFDPTRHSEIATNRNDVFGPGPSITETPNRWCGTMISLDDEFGNPFPAGTVLSLYWVWDWPTYVPGNAGTSPTILEQTYTSCMDVAIV</sequence>
<reference evidence="3 4" key="1">
    <citation type="submission" date="2023-08" db="EMBL/GenBank/DDBJ databases">
        <title>Black Yeasts Isolated from many extreme environments.</title>
        <authorList>
            <person name="Coleine C."/>
            <person name="Stajich J.E."/>
            <person name="Selbmann L."/>
        </authorList>
    </citation>
    <scope>NUCLEOTIDE SEQUENCE [LARGE SCALE GENOMIC DNA]</scope>
    <source>
        <strain evidence="3 4">CCFEE 5792</strain>
    </source>
</reference>
<feature type="chain" id="PRO_5044001435" description="DUF7492 domain-containing protein" evidence="1">
    <location>
        <begin position="18"/>
        <end position="257"/>
    </location>
</feature>
<evidence type="ECO:0000259" key="2">
    <source>
        <dbReference type="Pfam" id="PF24320"/>
    </source>
</evidence>
<feature type="domain" description="DUF7492" evidence="2">
    <location>
        <begin position="16"/>
        <end position="257"/>
    </location>
</feature>
<dbReference type="RefSeq" id="XP_064699800.1">
    <property type="nucleotide sequence ID" value="XM_064855549.1"/>
</dbReference>
<evidence type="ECO:0000313" key="4">
    <source>
        <dbReference type="Proteomes" id="UP001358417"/>
    </source>
</evidence>
<keyword evidence="4" id="KW-1185">Reference proteome</keyword>
<accession>A0AAV9MRS4</accession>
<organism evidence="3 4">
    <name type="scientific">Exophiala bonariae</name>
    <dbReference type="NCBI Taxonomy" id="1690606"/>
    <lineage>
        <taxon>Eukaryota</taxon>
        <taxon>Fungi</taxon>
        <taxon>Dikarya</taxon>
        <taxon>Ascomycota</taxon>
        <taxon>Pezizomycotina</taxon>
        <taxon>Eurotiomycetes</taxon>
        <taxon>Chaetothyriomycetidae</taxon>
        <taxon>Chaetothyriales</taxon>
        <taxon>Herpotrichiellaceae</taxon>
        <taxon>Exophiala</taxon>
    </lineage>
</organism>
<comment type="caution">
    <text evidence="3">The sequence shown here is derived from an EMBL/GenBank/DDBJ whole genome shotgun (WGS) entry which is preliminary data.</text>
</comment>
<dbReference type="InterPro" id="IPR055915">
    <property type="entry name" value="DUF7492"/>
</dbReference>
<evidence type="ECO:0000256" key="1">
    <source>
        <dbReference type="SAM" id="SignalP"/>
    </source>
</evidence>
<dbReference type="AlphaFoldDB" id="A0AAV9MRS4"/>